<evidence type="ECO:0000313" key="6">
    <source>
        <dbReference type="Proteomes" id="UP000237344"/>
    </source>
</evidence>
<comment type="similarity">
    <text evidence="2">Belongs to the virb1 family.</text>
</comment>
<dbReference type="Pfam" id="PF01464">
    <property type="entry name" value="SLT"/>
    <property type="match status" value="1"/>
</dbReference>
<dbReference type="AlphaFoldDB" id="A0A2S3W3U5"/>
<evidence type="ECO:0000256" key="1">
    <source>
        <dbReference type="ARBA" id="ARBA00007734"/>
    </source>
</evidence>
<organism evidence="5 6">
    <name type="scientific">Novacetimonas maltaceti</name>
    <dbReference type="NCBI Taxonomy" id="1203393"/>
    <lineage>
        <taxon>Bacteria</taxon>
        <taxon>Pseudomonadati</taxon>
        <taxon>Pseudomonadota</taxon>
        <taxon>Alphaproteobacteria</taxon>
        <taxon>Acetobacterales</taxon>
        <taxon>Acetobacteraceae</taxon>
        <taxon>Novacetimonas</taxon>
    </lineage>
</organism>
<sequence>MSPSLLAENPVSSFSRSCSRAGRWLSLVLLVALAACAGQPHEARMSEAQMMQEADSYRARARQNYTPPGPPEDPWGPYITEAAKRFDVPDLWIRAVMQRESGGQLFHNGQFVTSQPGAMGLMQLMPPTYDEMRKRYDLGPDAYEPHDNIIAGTAYLRQMYDIYGSPGFLAAYNSGPGRLDDFIDRSHTLPRETREYVAYIGPRIAGVSPVNRSQADLMIEARAQARAQARVQGVGGYGRGHGRQVIGADQPLQVAEAPSAESAAVRAAWSAREKAGQLPMTAVGAHPTIVMDAANWAVQVGAYGSRGQALLALQRARTSAVLRGAREQVDSVTAGRAHVYRARLLGLSHASALQACQKLGSHGCQVMGPMSGS</sequence>
<feature type="signal peptide" evidence="3">
    <location>
        <begin position="1"/>
        <end position="37"/>
    </location>
</feature>
<proteinExistence type="inferred from homology"/>
<name>A0A2S3W3U5_9PROT</name>
<accession>A0A2S3W3U5</accession>
<evidence type="ECO:0000259" key="4">
    <source>
        <dbReference type="Pfam" id="PF01464"/>
    </source>
</evidence>
<dbReference type="RefSeq" id="WP_110094397.1">
    <property type="nucleotide sequence ID" value="NZ_NKUE01000015.1"/>
</dbReference>
<dbReference type="InterPro" id="IPR023346">
    <property type="entry name" value="Lysozyme-like_dom_sf"/>
</dbReference>
<dbReference type="Proteomes" id="UP000237344">
    <property type="component" value="Unassembled WGS sequence"/>
</dbReference>
<dbReference type="CDD" id="cd00254">
    <property type="entry name" value="LT-like"/>
    <property type="match status" value="1"/>
</dbReference>
<reference evidence="5 6" key="1">
    <citation type="submission" date="2018-01" db="EMBL/GenBank/DDBJ databases">
        <title>Draft Genome Sequence of Komagataeibacter maltaceti LMG 1529, a Vinegar Producing Acetic Acid Bacterium Isolated from Malt Vinegar Brewery Acetifiers.</title>
        <authorList>
            <person name="Zhang Q."/>
            <person name="Hollensteiner J."/>
            <person name="Poehlein A."/>
            <person name="Daniel R."/>
        </authorList>
    </citation>
    <scope>NUCLEOTIDE SEQUENCE [LARGE SCALE GENOMIC DNA]</scope>
    <source>
        <strain evidence="5 6">LMG 1529</strain>
    </source>
</reference>
<dbReference type="EMBL" id="POTC01000006">
    <property type="protein sequence ID" value="POF63539.1"/>
    <property type="molecule type" value="Genomic_DNA"/>
</dbReference>
<feature type="chain" id="PRO_5015713856" description="Transglycosylase SLT domain-containing protein" evidence="3">
    <location>
        <begin position="38"/>
        <end position="373"/>
    </location>
</feature>
<gene>
    <name evidence="5" type="ORF">KMAL_07180</name>
</gene>
<dbReference type="InterPro" id="IPR008258">
    <property type="entry name" value="Transglycosylase_SLT_dom_1"/>
</dbReference>
<keyword evidence="6" id="KW-1185">Reference proteome</keyword>
<evidence type="ECO:0000256" key="2">
    <source>
        <dbReference type="ARBA" id="ARBA00009387"/>
    </source>
</evidence>
<protein>
    <recommendedName>
        <fullName evidence="4">Transglycosylase SLT domain-containing protein</fullName>
    </recommendedName>
</protein>
<dbReference type="PANTHER" id="PTHR37423">
    <property type="entry name" value="SOLUBLE LYTIC MUREIN TRANSGLYCOSYLASE-RELATED"/>
    <property type="match status" value="1"/>
</dbReference>
<dbReference type="PANTHER" id="PTHR37423:SF2">
    <property type="entry name" value="MEMBRANE-BOUND LYTIC MUREIN TRANSGLYCOSYLASE C"/>
    <property type="match status" value="1"/>
</dbReference>
<dbReference type="SUPFAM" id="SSF53955">
    <property type="entry name" value="Lysozyme-like"/>
    <property type="match status" value="1"/>
</dbReference>
<evidence type="ECO:0000313" key="5">
    <source>
        <dbReference type="EMBL" id="POF63539.1"/>
    </source>
</evidence>
<keyword evidence="3" id="KW-0732">Signal</keyword>
<dbReference type="OrthoDB" id="9801695at2"/>
<dbReference type="Gene3D" id="1.10.530.10">
    <property type="match status" value="1"/>
</dbReference>
<comment type="similarity">
    <text evidence="1">Belongs to the transglycosylase Slt family.</text>
</comment>
<feature type="domain" description="Transglycosylase SLT" evidence="4">
    <location>
        <begin position="78"/>
        <end position="188"/>
    </location>
</feature>
<evidence type="ECO:0000256" key="3">
    <source>
        <dbReference type="SAM" id="SignalP"/>
    </source>
</evidence>
<comment type="caution">
    <text evidence="5">The sequence shown here is derived from an EMBL/GenBank/DDBJ whole genome shotgun (WGS) entry which is preliminary data.</text>
</comment>